<gene>
    <name evidence="1" type="ORF">F5148DRAFT_1009878</name>
</gene>
<evidence type="ECO:0000313" key="1">
    <source>
        <dbReference type="EMBL" id="KAI9511150.1"/>
    </source>
</evidence>
<organism evidence="1 2">
    <name type="scientific">Russula earlei</name>
    <dbReference type="NCBI Taxonomy" id="71964"/>
    <lineage>
        <taxon>Eukaryota</taxon>
        <taxon>Fungi</taxon>
        <taxon>Dikarya</taxon>
        <taxon>Basidiomycota</taxon>
        <taxon>Agaricomycotina</taxon>
        <taxon>Agaricomycetes</taxon>
        <taxon>Russulales</taxon>
        <taxon>Russulaceae</taxon>
        <taxon>Russula</taxon>
    </lineage>
</organism>
<proteinExistence type="predicted"/>
<accession>A0ACC0UHU3</accession>
<dbReference type="Proteomes" id="UP001207468">
    <property type="component" value="Unassembled WGS sequence"/>
</dbReference>
<name>A0ACC0UHU3_9AGAM</name>
<reference evidence="1" key="1">
    <citation type="submission" date="2021-03" db="EMBL/GenBank/DDBJ databases">
        <title>Evolutionary priming and transition to the ectomycorrhizal habit in an iconic lineage of mushroom-forming fungi: is preadaptation a requirement?</title>
        <authorList>
            <consortium name="DOE Joint Genome Institute"/>
            <person name="Looney B.P."/>
            <person name="Miyauchi S."/>
            <person name="Morin E."/>
            <person name="Drula E."/>
            <person name="Courty P.E."/>
            <person name="Chicoki N."/>
            <person name="Fauchery L."/>
            <person name="Kohler A."/>
            <person name="Kuo A."/>
            <person name="LaButti K."/>
            <person name="Pangilinan J."/>
            <person name="Lipzen A."/>
            <person name="Riley R."/>
            <person name="Andreopoulos W."/>
            <person name="He G."/>
            <person name="Johnson J."/>
            <person name="Barry K.W."/>
            <person name="Grigoriev I.V."/>
            <person name="Nagy L."/>
            <person name="Hibbett D."/>
            <person name="Henrissat B."/>
            <person name="Matheny P.B."/>
            <person name="Labbe J."/>
            <person name="Martin A.F."/>
        </authorList>
    </citation>
    <scope>NUCLEOTIDE SEQUENCE</scope>
    <source>
        <strain evidence="1">BPL698</strain>
    </source>
</reference>
<keyword evidence="2" id="KW-1185">Reference proteome</keyword>
<dbReference type="EMBL" id="JAGFNK010000026">
    <property type="protein sequence ID" value="KAI9511150.1"/>
    <property type="molecule type" value="Genomic_DNA"/>
</dbReference>
<evidence type="ECO:0000313" key="2">
    <source>
        <dbReference type="Proteomes" id="UP001207468"/>
    </source>
</evidence>
<sequence length="471" mass="51764">MIIAKLIGTVSLLVVYPHSHPHIISSECLSKNYIGTYGSQDLFIPSESCLSSFASTADVPSVHVHPDAELVWVEQAALEQHLLTDQPFTLSSLQNYLTALPDTNPTAYVSYTDDQQHLLGPVDRRILYQTSTSALLTLSSAHTRELSLILPPTWRIYVLPSEPSPFLPVPEPALARVRDILSSLRFNPDVAKIVSNISLPQVRNDIRFLTGEDGRSGIESRHTFSSGARIAAEWLKVRFEETGANCEFQHFLSGFAPNIICRYPSIENATDTVLVSAHYDSRGSFGSTRAPGGNDDGSGTVGLLAIARTIQRLGIKFRSSVEFVAFAGEEQGLLGSQHYAREMRRAERNLTLMVQADMIAYHEPGEPPQLGLPEIIGTPEVTQLVANISTMYAPELTVGFTPVCCSDHQSFHFQGFPATQVFERAGLIADPMYHNSGDISERIGYDLEQVRSIAKVQQFATLLHAAGFHLS</sequence>
<comment type="caution">
    <text evidence="1">The sequence shown here is derived from an EMBL/GenBank/DDBJ whole genome shotgun (WGS) entry which is preliminary data.</text>
</comment>
<protein>
    <submittedName>
        <fullName evidence="1">Zn-dependent exopeptidase</fullName>
    </submittedName>
</protein>